<organism evidence="1 2">
    <name type="scientific">Roseiarcus fermentans</name>
    <dbReference type="NCBI Taxonomy" id="1473586"/>
    <lineage>
        <taxon>Bacteria</taxon>
        <taxon>Pseudomonadati</taxon>
        <taxon>Pseudomonadota</taxon>
        <taxon>Alphaproteobacteria</taxon>
        <taxon>Hyphomicrobiales</taxon>
        <taxon>Roseiarcaceae</taxon>
        <taxon>Roseiarcus</taxon>
    </lineage>
</organism>
<sequence>MSARDVADMAVAELVDEFRLLADELGTPWDS</sequence>
<feature type="non-terminal residue" evidence="1">
    <location>
        <position position="31"/>
    </location>
</feature>
<name>A0A366FI89_9HYPH</name>
<dbReference type="Proteomes" id="UP000253529">
    <property type="component" value="Unassembled WGS sequence"/>
</dbReference>
<accession>A0A366FI89</accession>
<dbReference type="AlphaFoldDB" id="A0A366FI89"/>
<gene>
    <name evidence="1" type="ORF">DFR50_10954</name>
</gene>
<dbReference type="EMBL" id="QNRK01000009">
    <property type="protein sequence ID" value="RBP14301.1"/>
    <property type="molecule type" value="Genomic_DNA"/>
</dbReference>
<keyword evidence="2" id="KW-1185">Reference proteome</keyword>
<evidence type="ECO:0000313" key="1">
    <source>
        <dbReference type="EMBL" id="RBP14301.1"/>
    </source>
</evidence>
<proteinExistence type="predicted"/>
<evidence type="ECO:0000313" key="2">
    <source>
        <dbReference type="Proteomes" id="UP000253529"/>
    </source>
</evidence>
<protein>
    <submittedName>
        <fullName evidence="1">Uncharacterized protein</fullName>
    </submittedName>
</protein>
<reference evidence="1 2" key="1">
    <citation type="submission" date="2018-06" db="EMBL/GenBank/DDBJ databases">
        <title>Genomic Encyclopedia of Type Strains, Phase IV (KMG-IV): sequencing the most valuable type-strain genomes for metagenomic binning, comparative biology and taxonomic classification.</title>
        <authorList>
            <person name="Goeker M."/>
        </authorList>
    </citation>
    <scope>NUCLEOTIDE SEQUENCE [LARGE SCALE GENOMIC DNA]</scope>
    <source>
        <strain evidence="1 2">DSM 24875</strain>
    </source>
</reference>
<comment type="caution">
    <text evidence="1">The sequence shown here is derived from an EMBL/GenBank/DDBJ whole genome shotgun (WGS) entry which is preliminary data.</text>
</comment>